<accession>A0ABY8M5D9</accession>
<protein>
    <submittedName>
        <fullName evidence="1">Uncharacterized protein</fullName>
    </submittedName>
</protein>
<dbReference type="RefSeq" id="WP_227701806.1">
    <property type="nucleotide sequence ID" value="NZ_CP123000.1"/>
</dbReference>
<dbReference type="EMBL" id="CP123000">
    <property type="protein sequence ID" value="WGI68645.1"/>
    <property type="molecule type" value="Genomic_DNA"/>
</dbReference>
<evidence type="ECO:0000313" key="1">
    <source>
        <dbReference type="EMBL" id="WGI68645.1"/>
    </source>
</evidence>
<gene>
    <name evidence="1" type="ORF">QEO92_00660</name>
</gene>
<keyword evidence="2" id="KW-1185">Reference proteome</keyword>
<reference evidence="1 2" key="1">
    <citation type="submission" date="2023-04" db="EMBL/GenBank/DDBJ databases">
        <title>Neorhizobium petrolearium OS53, complete genome.</title>
        <authorList>
            <person name="Yu T."/>
        </authorList>
    </citation>
    <scope>NUCLEOTIDE SEQUENCE [LARGE SCALE GENOMIC DNA]</scope>
    <source>
        <strain evidence="1 2">OS53</strain>
    </source>
</reference>
<evidence type="ECO:0000313" key="2">
    <source>
        <dbReference type="Proteomes" id="UP001227095"/>
    </source>
</evidence>
<sequence length="164" mass="17255">MDAFLIRLKAAQFDLIEACGGIDRAGDKAGYGKSTVGRWNDRYDPALMPLTAIAKLEADCGQPFVTEVMASVTGRRLTDPEARPDCSADILVAHAHVRVSEASLGLTVAEAIADGQVTPAEAAEIDREAAALDRATDTLRAKIASIRARHGEKSGLKIVGGDAP</sequence>
<proteinExistence type="predicted"/>
<dbReference type="Proteomes" id="UP001227095">
    <property type="component" value="Chromosome"/>
</dbReference>
<name>A0ABY8M5D9_9HYPH</name>
<organism evidence="1 2">
    <name type="scientific">Neorhizobium petrolearium</name>
    <dbReference type="NCBI Taxonomy" id="515361"/>
    <lineage>
        <taxon>Bacteria</taxon>
        <taxon>Pseudomonadati</taxon>
        <taxon>Pseudomonadota</taxon>
        <taxon>Alphaproteobacteria</taxon>
        <taxon>Hyphomicrobiales</taxon>
        <taxon>Rhizobiaceae</taxon>
        <taxon>Rhizobium/Agrobacterium group</taxon>
        <taxon>Neorhizobium</taxon>
    </lineage>
</organism>